<gene>
    <name evidence="1" type="ORF">SD70_12010</name>
</gene>
<reference evidence="1 2" key="1">
    <citation type="submission" date="2014-12" db="EMBL/GenBank/DDBJ databases">
        <title>Draft genome sequence of Paenibacillus kamchatkensis strain B-2647.</title>
        <authorList>
            <person name="Karlyshev A.V."/>
            <person name="Kudryashova E.B."/>
        </authorList>
    </citation>
    <scope>NUCLEOTIDE SEQUENCE [LARGE SCALE GENOMIC DNA]</scope>
    <source>
        <strain evidence="1 2">VKM B-2647</strain>
    </source>
</reference>
<accession>A0ABR5AIS6</accession>
<keyword evidence="2" id="KW-1185">Reference proteome</keyword>
<dbReference type="Proteomes" id="UP000031967">
    <property type="component" value="Unassembled WGS sequence"/>
</dbReference>
<name>A0ABR5AIS6_9BACL</name>
<dbReference type="EMBL" id="JXAK01000018">
    <property type="protein sequence ID" value="KIL40638.1"/>
    <property type="molecule type" value="Genomic_DNA"/>
</dbReference>
<sequence length="75" mass="8904">MTLMIDHSILGHVDKAIYRWIYADPPPKKFQSFFAPQRNFLRTVAFNTLKFQHEVTRHLEQIHKIISLLDLLTIV</sequence>
<evidence type="ECO:0000313" key="2">
    <source>
        <dbReference type="Proteomes" id="UP000031967"/>
    </source>
</evidence>
<evidence type="ECO:0000313" key="1">
    <source>
        <dbReference type="EMBL" id="KIL40638.1"/>
    </source>
</evidence>
<comment type="caution">
    <text evidence="1">The sequence shown here is derived from an EMBL/GenBank/DDBJ whole genome shotgun (WGS) entry which is preliminary data.</text>
</comment>
<proteinExistence type="predicted"/>
<protein>
    <recommendedName>
        <fullName evidence="3">Transposase</fullName>
    </recommendedName>
</protein>
<organism evidence="1 2">
    <name type="scientific">Gordoniibacillus kamchatkensis</name>
    <dbReference type="NCBI Taxonomy" id="1590651"/>
    <lineage>
        <taxon>Bacteria</taxon>
        <taxon>Bacillati</taxon>
        <taxon>Bacillota</taxon>
        <taxon>Bacilli</taxon>
        <taxon>Bacillales</taxon>
        <taxon>Paenibacillaceae</taxon>
        <taxon>Gordoniibacillus</taxon>
    </lineage>
</organism>
<evidence type="ECO:0008006" key="3">
    <source>
        <dbReference type="Google" id="ProtNLM"/>
    </source>
</evidence>